<accession>A0ABW0NX20</accession>
<dbReference type="GO" id="GO:0016757">
    <property type="term" value="F:glycosyltransferase activity"/>
    <property type="evidence" value="ECO:0007669"/>
    <property type="project" value="UniProtKB-KW"/>
</dbReference>
<organism evidence="6 7">
    <name type="scientific">Lysinimonas soli</name>
    <dbReference type="NCBI Taxonomy" id="1074233"/>
    <lineage>
        <taxon>Bacteria</taxon>
        <taxon>Bacillati</taxon>
        <taxon>Actinomycetota</taxon>
        <taxon>Actinomycetes</taxon>
        <taxon>Micrococcales</taxon>
        <taxon>Microbacteriaceae</taxon>
        <taxon>Lysinimonas</taxon>
    </lineage>
</organism>
<dbReference type="InterPro" id="IPR029044">
    <property type="entry name" value="Nucleotide-diphossugar_trans"/>
</dbReference>
<evidence type="ECO:0000256" key="3">
    <source>
        <dbReference type="ARBA" id="ARBA00022676"/>
    </source>
</evidence>
<dbReference type="EC" id="2.4.-.-" evidence="6"/>
<gene>
    <name evidence="6" type="ORF">ACFPJ4_14265</name>
</gene>
<comment type="pathway">
    <text evidence="1">Cell wall biogenesis; cell wall polysaccharide biosynthesis.</text>
</comment>
<protein>
    <submittedName>
        <fullName evidence="6">Glycosyltransferase</fullName>
        <ecNumber evidence="6">2.4.-.-</ecNumber>
    </submittedName>
</protein>
<evidence type="ECO:0000259" key="5">
    <source>
        <dbReference type="Pfam" id="PF00535"/>
    </source>
</evidence>
<dbReference type="RefSeq" id="WP_386741124.1">
    <property type="nucleotide sequence ID" value="NZ_JBHSMG010000005.1"/>
</dbReference>
<sequence>MTVFVGLYNAIPYFDHLLSQIESQTAGAVRWLFVDNASSDDTWSRLTEWSTAADRDITIVRNGFNLGATGSIFVNLDLVTTEWVTFIHQDDIYLPNHLRILDETAAAAAEDVVGVFSDMARADHEGRAIGSFPPLIWMLPDLDPPTVFLALLRNHCIPWSALAVRTQVFRETEAPWHSTAFPDTEITMRLAGRGRFIHVERETMRYRDNMASESRSIDDRERKFGATVSLFRVFNSAEFASLARAISPTDRASFVTGLSNSITVRLGETDRAALVRAGALERLEQLWDNFESTGLAELAGIYGGLGATATSGLLDRMSAAAGGDPDRSTSIAPLPEGGMVTATDPASPARAIPSFLMTAYERIGHLVPYGIRRAAARIVIRLITRDNPLSAWRFEWR</sequence>
<comment type="similarity">
    <text evidence="2">Belongs to the glycosyltransferase 2 family.</text>
</comment>
<dbReference type="PANTHER" id="PTHR43179:SF12">
    <property type="entry name" value="GALACTOFURANOSYLTRANSFERASE GLFT2"/>
    <property type="match status" value="1"/>
</dbReference>
<dbReference type="Gene3D" id="3.90.550.10">
    <property type="entry name" value="Spore Coat Polysaccharide Biosynthesis Protein SpsA, Chain A"/>
    <property type="match status" value="1"/>
</dbReference>
<comment type="caution">
    <text evidence="6">The sequence shown here is derived from an EMBL/GenBank/DDBJ whole genome shotgun (WGS) entry which is preliminary data.</text>
</comment>
<dbReference type="PANTHER" id="PTHR43179">
    <property type="entry name" value="RHAMNOSYLTRANSFERASE WBBL"/>
    <property type="match status" value="1"/>
</dbReference>
<reference evidence="7" key="1">
    <citation type="journal article" date="2019" name="Int. J. Syst. Evol. Microbiol.">
        <title>The Global Catalogue of Microorganisms (GCM) 10K type strain sequencing project: providing services to taxonomists for standard genome sequencing and annotation.</title>
        <authorList>
            <consortium name="The Broad Institute Genomics Platform"/>
            <consortium name="The Broad Institute Genome Sequencing Center for Infectious Disease"/>
            <person name="Wu L."/>
            <person name="Ma J."/>
        </authorList>
    </citation>
    <scope>NUCLEOTIDE SEQUENCE [LARGE SCALE GENOMIC DNA]</scope>
    <source>
        <strain evidence="7">CGMCC 4.6997</strain>
    </source>
</reference>
<keyword evidence="7" id="KW-1185">Reference proteome</keyword>
<evidence type="ECO:0000313" key="7">
    <source>
        <dbReference type="Proteomes" id="UP001596039"/>
    </source>
</evidence>
<dbReference type="InterPro" id="IPR001173">
    <property type="entry name" value="Glyco_trans_2-like"/>
</dbReference>
<evidence type="ECO:0000313" key="6">
    <source>
        <dbReference type="EMBL" id="MFC5503409.1"/>
    </source>
</evidence>
<keyword evidence="3 6" id="KW-0328">Glycosyltransferase</keyword>
<evidence type="ECO:0000256" key="2">
    <source>
        <dbReference type="ARBA" id="ARBA00006739"/>
    </source>
</evidence>
<evidence type="ECO:0000256" key="4">
    <source>
        <dbReference type="ARBA" id="ARBA00022679"/>
    </source>
</evidence>
<dbReference type="EMBL" id="JBHSMG010000005">
    <property type="protein sequence ID" value="MFC5503409.1"/>
    <property type="molecule type" value="Genomic_DNA"/>
</dbReference>
<dbReference type="SUPFAM" id="SSF53448">
    <property type="entry name" value="Nucleotide-diphospho-sugar transferases"/>
    <property type="match status" value="1"/>
</dbReference>
<proteinExistence type="inferred from homology"/>
<keyword evidence="4 6" id="KW-0808">Transferase</keyword>
<name>A0ABW0NX20_9MICO</name>
<feature type="domain" description="Glycosyltransferase 2-like" evidence="5">
    <location>
        <begin position="2"/>
        <end position="116"/>
    </location>
</feature>
<evidence type="ECO:0000256" key="1">
    <source>
        <dbReference type="ARBA" id="ARBA00004776"/>
    </source>
</evidence>
<dbReference type="Pfam" id="PF00535">
    <property type="entry name" value="Glycos_transf_2"/>
    <property type="match status" value="1"/>
</dbReference>
<dbReference type="Proteomes" id="UP001596039">
    <property type="component" value="Unassembled WGS sequence"/>
</dbReference>